<dbReference type="SUPFAM" id="SSF103473">
    <property type="entry name" value="MFS general substrate transporter"/>
    <property type="match status" value="1"/>
</dbReference>
<dbReference type="InterPro" id="IPR011701">
    <property type="entry name" value="MFS"/>
</dbReference>
<gene>
    <name evidence="9" type="ORF">JMJ35_006532</name>
</gene>
<comment type="similarity">
    <text evidence="2">Belongs to the major facilitator superfamily. Monocarboxylate porter (TC 2.A.1.13) family.</text>
</comment>
<dbReference type="Proteomes" id="UP001166286">
    <property type="component" value="Unassembled WGS sequence"/>
</dbReference>
<keyword evidence="3" id="KW-0813">Transport</keyword>
<evidence type="ECO:0000256" key="7">
    <source>
        <dbReference type="SAM" id="Phobius"/>
    </source>
</evidence>
<evidence type="ECO:0000256" key="2">
    <source>
        <dbReference type="ARBA" id="ARBA00006727"/>
    </source>
</evidence>
<evidence type="ECO:0000256" key="4">
    <source>
        <dbReference type="ARBA" id="ARBA00022692"/>
    </source>
</evidence>
<organism evidence="9 10">
    <name type="scientific">Cladonia borealis</name>
    <dbReference type="NCBI Taxonomy" id="184061"/>
    <lineage>
        <taxon>Eukaryota</taxon>
        <taxon>Fungi</taxon>
        <taxon>Dikarya</taxon>
        <taxon>Ascomycota</taxon>
        <taxon>Pezizomycotina</taxon>
        <taxon>Lecanoromycetes</taxon>
        <taxon>OSLEUM clade</taxon>
        <taxon>Lecanoromycetidae</taxon>
        <taxon>Lecanorales</taxon>
        <taxon>Lecanorineae</taxon>
        <taxon>Cladoniaceae</taxon>
        <taxon>Cladonia</taxon>
    </lineage>
</organism>
<keyword evidence="5 7" id="KW-1133">Transmembrane helix</keyword>
<dbReference type="InterPro" id="IPR050327">
    <property type="entry name" value="Proton-linked_MCT"/>
</dbReference>
<proteinExistence type="inferred from homology"/>
<dbReference type="GO" id="GO:0022857">
    <property type="term" value="F:transmembrane transporter activity"/>
    <property type="evidence" value="ECO:0007669"/>
    <property type="project" value="InterPro"/>
</dbReference>
<evidence type="ECO:0000313" key="10">
    <source>
        <dbReference type="Proteomes" id="UP001166286"/>
    </source>
</evidence>
<feature type="domain" description="Major facilitator superfamily (MFS) profile" evidence="8">
    <location>
        <begin position="61"/>
        <end position="449"/>
    </location>
</feature>
<feature type="transmembrane region" description="Helical" evidence="7">
    <location>
        <begin position="265"/>
        <end position="287"/>
    </location>
</feature>
<keyword evidence="4 7" id="KW-0812">Transmembrane</keyword>
<reference evidence="9" key="1">
    <citation type="submission" date="2023-03" db="EMBL/GenBank/DDBJ databases">
        <title>Complete genome of Cladonia borealis.</title>
        <authorList>
            <person name="Park H."/>
        </authorList>
    </citation>
    <scope>NUCLEOTIDE SEQUENCE</scope>
    <source>
        <strain evidence="9">ANT050790</strain>
    </source>
</reference>
<feature type="transmembrane region" description="Helical" evidence="7">
    <location>
        <begin position="188"/>
        <end position="209"/>
    </location>
</feature>
<protein>
    <recommendedName>
        <fullName evidence="8">Major facilitator superfamily (MFS) profile domain-containing protein</fullName>
    </recommendedName>
</protein>
<feature type="transmembrane region" description="Helical" evidence="7">
    <location>
        <begin position="62"/>
        <end position="89"/>
    </location>
</feature>
<comment type="caution">
    <text evidence="9">The sequence shown here is derived from an EMBL/GenBank/DDBJ whole genome shotgun (WGS) entry which is preliminary data.</text>
</comment>
<feature type="transmembrane region" description="Helical" evidence="7">
    <location>
        <begin position="428"/>
        <end position="450"/>
    </location>
</feature>
<dbReference type="Gene3D" id="1.20.1250.20">
    <property type="entry name" value="MFS general substrate transporter like domains"/>
    <property type="match status" value="2"/>
</dbReference>
<dbReference type="PANTHER" id="PTHR11360:SF224">
    <property type="entry name" value="MAJOR FACILITATOR SUPERFAMILY (MFS) PROFILE DOMAIN-CONTAINING PROTEIN-RELATED"/>
    <property type="match status" value="1"/>
</dbReference>
<dbReference type="EMBL" id="JAFEKC020000014">
    <property type="protein sequence ID" value="KAK0510980.1"/>
    <property type="molecule type" value="Genomic_DNA"/>
</dbReference>
<keyword evidence="10" id="KW-1185">Reference proteome</keyword>
<evidence type="ECO:0000256" key="3">
    <source>
        <dbReference type="ARBA" id="ARBA00022448"/>
    </source>
</evidence>
<evidence type="ECO:0000259" key="8">
    <source>
        <dbReference type="PROSITE" id="PS50850"/>
    </source>
</evidence>
<evidence type="ECO:0000256" key="6">
    <source>
        <dbReference type="ARBA" id="ARBA00023136"/>
    </source>
</evidence>
<comment type="subcellular location">
    <subcellularLocation>
        <location evidence="1">Membrane</location>
        <topology evidence="1">Multi-pass membrane protein</topology>
    </subcellularLocation>
</comment>
<accession>A0AA39QZI7</accession>
<feature type="transmembrane region" description="Helical" evidence="7">
    <location>
        <begin position="299"/>
        <end position="317"/>
    </location>
</feature>
<feature type="transmembrane region" description="Helical" evidence="7">
    <location>
        <begin position="221"/>
        <end position="244"/>
    </location>
</feature>
<feature type="transmembrane region" description="Helical" evidence="7">
    <location>
        <begin position="359"/>
        <end position="380"/>
    </location>
</feature>
<sequence length="461" mass="49849">MYAEPELRLGHTPETASLSPLYATMANHEIYATMVNHDNSQKLEGPLASSAASPPDGGIESWLVVFGGWCCYFSSYGWLSSIGIFQTYYEQNLLRSYPPSTISWILSVQAFILTVMAPVNGKIFDSYGPNSLIRIGSFLHISGIMMLSLSTQYYQIFLSQSLCSGIGVAMIFHGATNAVTTWFRERRGLALGLASSGASIGGVIMPIMFERLVHHIGFGWTVRAIAFMLLGLQVIGVLTIRSHLDHRPKPIHLSEFVAPFKETPYALNALGCFCAMWGILIPFNYIALSAQSAGISPGLAIYMIPILNGASLIGRVFPPWAGDHLGRFNTAVIFLSLGTLLVLAMWIPSSLSPSPALTITFSALFGLPLGCFAAILPALVAQITVDIRQIGVRLGATFFVTAWAALTGQPIAGALLQRGQGLGRMEFVYLKVFCGITIALGAIFLTAARISSKGWRLLERA</sequence>
<evidence type="ECO:0000256" key="1">
    <source>
        <dbReference type="ARBA" id="ARBA00004141"/>
    </source>
</evidence>
<dbReference type="Pfam" id="PF07690">
    <property type="entry name" value="MFS_1"/>
    <property type="match status" value="1"/>
</dbReference>
<dbReference type="PROSITE" id="PS50850">
    <property type="entry name" value="MFS"/>
    <property type="match status" value="1"/>
</dbReference>
<feature type="transmembrane region" description="Helical" evidence="7">
    <location>
        <begin position="329"/>
        <end position="347"/>
    </location>
</feature>
<feature type="transmembrane region" description="Helical" evidence="7">
    <location>
        <begin position="156"/>
        <end position="176"/>
    </location>
</feature>
<feature type="transmembrane region" description="Helical" evidence="7">
    <location>
        <begin position="392"/>
        <end position="416"/>
    </location>
</feature>
<dbReference type="InterPro" id="IPR036259">
    <property type="entry name" value="MFS_trans_sf"/>
</dbReference>
<dbReference type="GO" id="GO:0016020">
    <property type="term" value="C:membrane"/>
    <property type="evidence" value="ECO:0007669"/>
    <property type="project" value="UniProtKB-SubCell"/>
</dbReference>
<dbReference type="PANTHER" id="PTHR11360">
    <property type="entry name" value="MONOCARBOXYLATE TRANSPORTER"/>
    <property type="match status" value="1"/>
</dbReference>
<dbReference type="AlphaFoldDB" id="A0AA39QZI7"/>
<name>A0AA39QZI7_9LECA</name>
<evidence type="ECO:0000313" key="9">
    <source>
        <dbReference type="EMBL" id="KAK0510980.1"/>
    </source>
</evidence>
<dbReference type="InterPro" id="IPR020846">
    <property type="entry name" value="MFS_dom"/>
</dbReference>
<feature type="transmembrane region" description="Helical" evidence="7">
    <location>
        <begin position="101"/>
        <end position="119"/>
    </location>
</feature>
<evidence type="ECO:0000256" key="5">
    <source>
        <dbReference type="ARBA" id="ARBA00022989"/>
    </source>
</evidence>
<keyword evidence="6 7" id="KW-0472">Membrane</keyword>